<comment type="caution">
    <text evidence="12">The sequence shown here is derived from an EMBL/GenBank/DDBJ whole genome shotgun (WGS) entry which is preliminary data.</text>
</comment>
<dbReference type="GO" id="GO:0034220">
    <property type="term" value="P:monoatomic ion transmembrane transport"/>
    <property type="evidence" value="ECO:0007669"/>
    <property type="project" value="InterPro"/>
</dbReference>
<organism evidence="12 13">
    <name type="scientific">Limnohabitans parvus II-B4</name>
    <dbReference type="NCBI Taxonomy" id="1293052"/>
    <lineage>
        <taxon>Bacteria</taxon>
        <taxon>Pseudomonadati</taxon>
        <taxon>Pseudomonadota</taxon>
        <taxon>Betaproteobacteria</taxon>
        <taxon>Burkholderiales</taxon>
        <taxon>Comamonadaceae</taxon>
        <taxon>Limnohabitans</taxon>
    </lineage>
</organism>
<dbReference type="GO" id="GO:0009279">
    <property type="term" value="C:cell outer membrane"/>
    <property type="evidence" value="ECO:0007669"/>
    <property type="project" value="UniProtKB-SubCell"/>
</dbReference>
<dbReference type="InterPro" id="IPR001702">
    <property type="entry name" value="Porin_Gram-ve"/>
</dbReference>
<dbReference type="Proteomes" id="UP000250790">
    <property type="component" value="Unassembled WGS sequence"/>
</dbReference>
<dbReference type="Gene3D" id="2.40.160.10">
    <property type="entry name" value="Porin"/>
    <property type="match status" value="1"/>
</dbReference>
<dbReference type="CDD" id="cd00342">
    <property type="entry name" value="gram_neg_porins"/>
    <property type="match status" value="1"/>
</dbReference>
<evidence type="ECO:0000259" key="11">
    <source>
        <dbReference type="Pfam" id="PF13609"/>
    </source>
</evidence>
<keyword evidence="4" id="KW-1134">Transmembrane beta strand</keyword>
<evidence type="ECO:0000313" key="13">
    <source>
        <dbReference type="Proteomes" id="UP000250790"/>
    </source>
</evidence>
<keyword evidence="8" id="KW-0626">Porin</keyword>
<keyword evidence="6" id="KW-0732">Signal</keyword>
<evidence type="ECO:0000256" key="7">
    <source>
        <dbReference type="ARBA" id="ARBA00023065"/>
    </source>
</evidence>
<reference evidence="12 13" key="1">
    <citation type="submission" date="2017-04" db="EMBL/GenBank/DDBJ databases">
        <title>Unexpected and diverse lifestyles within the genus Limnohabitans.</title>
        <authorList>
            <person name="Kasalicky V."/>
            <person name="Mehrshad M."/>
            <person name="Andrei S.-A."/>
            <person name="Salcher M."/>
            <person name="Kratochvilova H."/>
            <person name="Simek K."/>
            <person name="Ghai R."/>
        </authorList>
    </citation>
    <scope>NUCLEOTIDE SEQUENCE [LARGE SCALE GENOMIC DNA]</scope>
    <source>
        <strain evidence="12 13">II-B4</strain>
    </source>
</reference>
<accession>A0A315E3S7</accession>
<dbReference type="SUPFAM" id="SSF56935">
    <property type="entry name" value="Porins"/>
    <property type="match status" value="1"/>
</dbReference>
<dbReference type="AlphaFoldDB" id="A0A315E3S7"/>
<keyword evidence="5" id="KW-0812">Transmembrane</keyword>
<evidence type="ECO:0000313" key="12">
    <source>
        <dbReference type="EMBL" id="PUE51991.1"/>
    </source>
</evidence>
<evidence type="ECO:0000256" key="6">
    <source>
        <dbReference type="ARBA" id="ARBA00022729"/>
    </source>
</evidence>
<dbReference type="EMBL" id="NESN01000005">
    <property type="protein sequence ID" value="PUE51991.1"/>
    <property type="molecule type" value="Genomic_DNA"/>
</dbReference>
<keyword evidence="3" id="KW-0813">Transport</keyword>
<keyword evidence="13" id="KW-1185">Reference proteome</keyword>
<sequence>MFALAAVAATSAFAQSTVTMYGVVDAGITKGATTTTFTGGGINATPRLGFKGEEDLGGGLKAVFQVETGLNSGKEAASSIGDRGAFVGLTGAFGTVTMGSSVLTPSFYARAATDPSTTNNYSIVKYAGAARLDNSINYTSPVWNGLTVRASMVQKNDNTANSASKGANDISAVYANGPLTLAASASNSGYDKGNFVGAAYDLGMVKLFANSVKVAGTAAVAYVASNIADDTTANTAGSEDVAATASAKYTSYGVSAPFGAWTLQADMRTKKGAADDTYVLSAQYALSKRTSFTAYTAKTEGAKAALGAGVRHNF</sequence>
<dbReference type="Pfam" id="PF13609">
    <property type="entry name" value="Porin_4"/>
    <property type="match status" value="1"/>
</dbReference>
<comment type="subcellular location">
    <subcellularLocation>
        <location evidence="1">Cell outer membrane</location>
        <topology evidence="1">Multi-pass membrane protein</topology>
    </subcellularLocation>
</comment>
<proteinExistence type="predicted"/>
<dbReference type="InterPro" id="IPR002299">
    <property type="entry name" value="Porin_Neis"/>
</dbReference>
<dbReference type="GO" id="GO:0015288">
    <property type="term" value="F:porin activity"/>
    <property type="evidence" value="ECO:0007669"/>
    <property type="project" value="UniProtKB-KW"/>
</dbReference>
<dbReference type="PRINTS" id="PR00184">
    <property type="entry name" value="NEISSPPORIN"/>
</dbReference>
<dbReference type="InterPro" id="IPR023614">
    <property type="entry name" value="Porin_dom_sf"/>
</dbReference>
<dbReference type="PANTHER" id="PTHR34501">
    <property type="entry name" value="PROTEIN YDDL-RELATED"/>
    <property type="match status" value="1"/>
</dbReference>
<dbReference type="InterPro" id="IPR050298">
    <property type="entry name" value="Gram-neg_bact_OMP"/>
</dbReference>
<evidence type="ECO:0000256" key="3">
    <source>
        <dbReference type="ARBA" id="ARBA00022448"/>
    </source>
</evidence>
<keyword evidence="7" id="KW-0406">Ion transport</keyword>
<name>A0A315E3S7_9BURK</name>
<dbReference type="PRINTS" id="PR00182">
    <property type="entry name" value="ECOLNEIPORIN"/>
</dbReference>
<protein>
    <recommendedName>
        <fullName evidence="11">Porin domain-containing protein</fullName>
    </recommendedName>
</protein>
<dbReference type="OrthoDB" id="6975458at2"/>
<evidence type="ECO:0000256" key="10">
    <source>
        <dbReference type="ARBA" id="ARBA00023237"/>
    </source>
</evidence>
<feature type="domain" description="Porin" evidence="11">
    <location>
        <begin position="4"/>
        <end position="300"/>
    </location>
</feature>
<dbReference type="GO" id="GO:0046930">
    <property type="term" value="C:pore complex"/>
    <property type="evidence" value="ECO:0007669"/>
    <property type="project" value="UniProtKB-KW"/>
</dbReference>
<evidence type="ECO:0000256" key="4">
    <source>
        <dbReference type="ARBA" id="ARBA00022452"/>
    </source>
</evidence>
<evidence type="ECO:0000256" key="8">
    <source>
        <dbReference type="ARBA" id="ARBA00023114"/>
    </source>
</evidence>
<comment type="subunit">
    <text evidence="2">Homotrimer.</text>
</comment>
<evidence type="ECO:0000256" key="9">
    <source>
        <dbReference type="ARBA" id="ARBA00023136"/>
    </source>
</evidence>
<evidence type="ECO:0000256" key="1">
    <source>
        <dbReference type="ARBA" id="ARBA00004571"/>
    </source>
</evidence>
<evidence type="ECO:0000256" key="5">
    <source>
        <dbReference type="ARBA" id="ARBA00022692"/>
    </source>
</evidence>
<keyword evidence="10" id="KW-0998">Cell outer membrane</keyword>
<dbReference type="InterPro" id="IPR033900">
    <property type="entry name" value="Gram_neg_porin_domain"/>
</dbReference>
<evidence type="ECO:0000256" key="2">
    <source>
        <dbReference type="ARBA" id="ARBA00011233"/>
    </source>
</evidence>
<dbReference type="RefSeq" id="WP_108313445.1">
    <property type="nucleotide sequence ID" value="NZ_NESN01000005.1"/>
</dbReference>
<keyword evidence="9" id="KW-0472">Membrane</keyword>
<dbReference type="PANTHER" id="PTHR34501:SF9">
    <property type="entry name" value="MAJOR OUTER MEMBRANE PROTEIN P.IA"/>
    <property type="match status" value="1"/>
</dbReference>
<gene>
    <name evidence="12" type="ORF">B9Z37_13000</name>
</gene>